<dbReference type="Pfam" id="PF04313">
    <property type="entry name" value="HSDR_N"/>
    <property type="match status" value="1"/>
</dbReference>
<keyword evidence="3" id="KW-1185">Reference proteome</keyword>
<dbReference type="GO" id="GO:0009035">
    <property type="term" value="F:type I site-specific deoxyribonuclease activity"/>
    <property type="evidence" value="ECO:0007669"/>
    <property type="project" value="UniProtKB-EC"/>
</dbReference>
<reference evidence="2" key="1">
    <citation type="submission" date="2020-08" db="EMBL/GenBank/DDBJ databases">
        <authorList>
            <person name="Hu Y."/>
            <person name="Nguyen S.V."/>
            <person name="Li F."/>
            <person name="Fanning S."/>
        </authorList>
    </citation>
    <scope>NUCLEOTIDE SEQUENCE</scope>
    <source>
        <strain evidence="2">SYSU D8009</strain>
    </source>
</reference>
<dbReference type="AlphaFoldDB" id="A0A9X0UKJ4"/>
<protein>
    <submittedName>
        <fullName evidence="2">Type I restriction enzyme HsdR N-terminal domain-containing protein</fullName>
    </submittedName>
</protein>
<feature type="domain" description="Restriction endonuclease type I HsdR N-terminal" evidence="1">
    <location>
        <begin position="70"/>
        <end position="131"/>
    </location>
</feature>
<gene>
    <name evidence="2" type="ORF">H7965_29000</name>
</gene>
<dbReference type="GO" id="GO:0003677">
    <property type="term" value="F:DNA binding"/>
    <property type="evidence" value="ECO:0007669"/>
    <property type="project" value="UniProtKB-KW"/>
</dbReference>
<comment type="caution">
    <text evidence="2">The sequence shown here is derived from an EMBL/GenBank/DDBJ whole genome shotgun (WGS) entry which is preliminary data.</text>
</comment>
<dbReference type="Gene3D" id="3.90.1570.30">
    <property type="match status" value="1"/>
</dbReference>
<organism evidence="2 3">
    <name type="scientific">Siccirubricoccus deserti</name>
    <dbReference type="NCBI Taxonomy" id="2013562"/>
    <lineage>
        <taxon>Bacteria</taxon>
        <taxon>Pseudomonadati</taxon>
        <taxon>Pseudomonadota</taxon>
        <taxon>Alphaproteobacteria</taxon>
        <taxon>Acetobacterales</taxon>
        <taxon>Roseomonadaceae</taxon>
        <taxon>Siccirubricoccus</taxon>
    </lineage>
</organism>
<dbReference type="GO" id="GO:0009307">
    <property type="term" value="P:DNA restriction-modification system"/>
    <property type="evidence" value="ECO:0007669"/>
    <property type="project" value="UniProtKB-KW"/>
</dbReference>
<evidence type="ECO:0000313" key="2">
    <source>
        <dbReference type="EMBL" id="MBC4019255.1"/>
    </source>
</evidence>
<dbReference type="RefSeq" id="WP_186773974.1">
    <property type="nucleotide sequence ID" value="NZ_JACOMF010000151.1"/>
</dbReference>
<evidence type="ECO:0000259" key="1">
    <source>
        <dbReference type="Pfam" id="PF04313"/>
    </source>
</evidence>
<evidence type="ECO:0000313" key="3">
    <source>
        <dbReference type="Proteomes" id="UP000600101"/>
    </source>
</evidence>
<accession>A0A9X0UKJ4</accession>
<dbReference type="Proteomes" id="UP000600101">
    <property type="component" value="Unassembled WGS sequence"/>
</dbReference>
<dbReference type="EMBL" id="JACOMF010000151">
    <property type="protein sequence ID" value="MBC4019255.1"/>
    <property type="molecule type" value="Genomic_DNA"/>
</dbReference>
<proteinExistence type="predicted"/>
<dbReference type="InterPro" id="IPR007409">
    <property type="entry name" value="Restrct_endonuc_type1_HsdR_N"/>
</dbReference>
<name>A0A9X0UKJ4_9PROT</name>
<dbReference type="GO" id="GO:0005524">
    <property type="term" value="F:ATP binding"/>
    <property type="evidence" value="ECO:0007669"/>
    <property type="project" value="UniProtKB-KW"/>
</dbReference>
<sequence>MSPAAAPPATAAGPLTVALRLVADRIPRLRIQEGRISEQDTKRILITPAVEALGWDILDIDKVRNEYRHNSADNPVDYALFLNRSPVLFVEAKPLGHSLNDRKWIVQTINYANAAGVDWCVLTNGAEWRIYI</sequence>